<dbReference type="Gene3D" id="3.30.450.20">
    <property type="entry name" value="PAS domain"/>
    <property type="match status" value="1"/>
</dbReference>
<dbReference type="SMART" id="SM00388">
    <property type="entry name" value="HisKA"/>
    <property type="match status" value="1"/>
</dbReference>
<dbReference type="SMART" id="SM00091">
    <property type="entry name" value="PAS"/>
    <property type="match status" value="1"/>
</dbReference>
<dbReference type="SUPFAM" id="SSF47384">
    <property type="entry name" value="Homodimeric domain of signal transducing histidine kinase"/>
    <property type="match status" value="1"/>
</dbReference>
<keyword evidence="4 12" id="KW-0808">Transferase</keyword>
<dbReference type="NCBIfam" id="TIGR00229">
    <property type="entry name" value="sensory_box"/>
    <property type="match status" value="1"/>
</dbReference>
<dbReference type="InterPro" id="IPR036890">
    <property type="entry name" value="HATPase_C_sf"/>
</dbReference>
<dbReference type="GO" id="GO:0005886">
    <property type="term" value="C:plasma membrane"/>
    <property type="evidence" value="ECO:0007669"/>
    <property type="project" value="TreeGrafter"/>
</dbReference>
<keyword evidence="13" id="KW-1185">Reference proteome</keyword>
<dbReference type="GO" id="GO:0009927">
    <property type="term" value="F:histidine phosphotransfer kinase activity"/>
    <property type="evidence" value="ECO:0007669"/>
    <property type="project" value="TreeGrafter"/>
</dbReference>
<dbReference type="PROSITE" id="PS50113">
    <property type="entry name" value="PAC"/>
    <property type="match status" value="1"/>
</dbReference>
<dbReference type="InterPro" id="IPR003594">
    <property type="entry name" value="HATPase_dom"/>
</dbReference>
<dbReference type="InterPro" id="IPR004358">
    <property type="entry name" value="Sig_transdc_His_kin-like_C"/>
</dbReference>
<proteinExistence type="predicted"/>
<dbReference type="EMBL" id="CP004121">
    <property type="protein sequence ID" value="AGF56281.1"/>
    <property type="molecule type" value="Genomic_DNA"/>
</dbReference>
<dbReference type="PANTHER" id="PTHR43047:SF72">
    <property type="entry name" value="OSMOSENSING HISTIDINE PROTEIN KINASE SLN1"/>
    <property type="match status" value="1"/>
</dbReference>
<comment type="catalytic activity">
    <reaction evidence="1">
        <text>ATP + protein L-histidine = ADP + protein N-phospho-L-histidine.</text>
        <dbReference type="EC" id="2.7.13.3"/>
    </reaction>
</comment>
<keyword evidence="3" id="KW-0597">Phosphoprotein</keyword>
<evidence type="ECO:0000256" key="1">
    <source>
        <dbReference type="ARBA" id="ARBA00000085"/>
    </source>
</evidence>
<name>M1MNJ4_9CLOT</name>
<dbReference type="Pfam" id="PF10114">
    <property type="entry name" value="PocR"/>
    <property type="match status" value="1"/>
</dbReference>
<organism evidence="12 13">
    <name type="scientific">Clostridium saccharoperbutylacetonicum N1-4(HMT)</name>
    <dbReference type="NCBI Taxonomy" id="931276"/>
    <lineage>
        <taxon>Bacteria</taxon>
        <taxon>Bacillati</taxon>
        <taxon>Bacillota</taxon>
        <taxon>Clostridia</taxon>
        <taxon>Eubacteriales</taxon>
        <taxon>Clostridiaceae</taxon>
        <taxon>Clostridium</taxon>
    </lineage>
</organism>
<dbReference type="GO" id="GO:0005524">
    <property type="term" value="F:ATP binding"/>
    <property type="evidence" value="ECO:0007669"/>
    <property type="project" value="UniProtKB-KW"/>
</dbReference>
<accession>M1MNJ4</accession>
<dbReference type="Gene3D" id="3.30.565.10">
    <property type="entry name" value="Histidine kinase-like ATPase, C-terminal domain"/>
    <property type="match status" value="1"/>
</dbReference>
<dbReference type="eggNOG" id="COG2205">
    <property type="taxonomic scope" value="Bacteria"/>
</dbReference>
<dbReference type="PROSITE" id="PS50112">
    <property type="entry name" value="PAS"/>
    <property type="match status" value="1"/>
</dbReference>
<evidence type="ECO:0000256" key="3">
    <source>
        <dbReference type="ARBA" id="ARBA00022553"/>
    </source>
</evidence>
<evidence type="ECO:0000256" key="4">
    <source>
        <dbReference type="ARBA" id="ARBA00022679"/>
    </source>
</evidence>
<keyword evidence="8" id="KW-0902">Two-component regulatory system</keyword>
<keyword evidence="6 12" id="KW-0418">Kinase</keyword>
<dbReference type="PRINTS" id="PR00344">
    <property type="entry name" value="BCTRLSENSOR"/>
</dbReference>
<dbReference type="Proteomes" id="UP000011728">
    <property type="component" value="Chromosome"/>
</dbReference>
<dbReference type="PATRIC" id="fig|931276.5.peg.2521"/>
<dbReference type="AlphaFoldDB" id="M1MNJ4"/>
<dbReference type="EC" id="2.7.13.3" evidence="2"/>
<evidence type="ECO:0000256" key="5">
    <source>
        <dbReference type="ARBA" id="ARBA00022741"/>
    </source>
</evidence>
<keyword evidence="5" id="KW-0547">Nucleotide-binding</keyword>
<reference evidence="12 13" key="1">
    <citation type="submission" date="2013-02" db="EMBL/GenBank/DDBJ databases">
        <title>Genome sequence of Clostridium saccharoperbutylacetonicum N1-4(HMT).</title>
        <authorList>
            <person name="Poehlein A."/>
            <person name="Daniel R."/>
        </authorList>
    </citation>
    <scope>NUCLEOTIDE SEQUENCE [LARGE SCALE GENOMIC DNA]</scope>
    <source>
        <strain evidence="13">N1-4(HMT)</strain>
    </source>
</reference>
<feature type="domain" description="Histidine kinase" evidence="9">
    <location>
        <begin position="323"/>
        <end position="544"/>
    </location>
</feature>
<dbReference type="HOGENOM" id="CLU_000445_114_57_9"/>
<dbReference type="PROSITE" id="PS50109">
    <property type="entry name" value="HIS_KIN"/>
    <property type="match status" value="1"/>
</dbReference>
<dbReference type="InterPro" id="IPR036097">
    <property type="entry name" value="HisK_dim/P_sf"/>
</dbReference>
<evidence type="ECO:0000256" key="7">
    <source>
        <dbReference type="ARBA" id="ARBA00022840"/>
    </source>
</evidence>
<dbReference type="CDD" id="cd00130">
    <property type="entry name" value="PAS"/>
    <property type="match status" value="1"/>
</dbReference>
<dbReference type="InterPro" id="IPR035965">
    <property type="entry name" value="PAS-like_dom_sf"/>
</dbReference>
<dbReference type="RefSeq" id="WP_015392600.1">
    <property type="nucleotide sequence ID" value="NC_020291.1"/>
</dbReference>
<dbReference type="Pfam" id="PF13426">
    <property type="entry name" value="PAS_9"/>
    <property type="match status" value="1"/>
</dbReference>
<sequence length="584" mass="67256">MTTFRELVNIESIKKIAENIYAIAKIPLAIISIDGTIELEVGWLDICNKFHRAHNTTCKFCLESDNYLKKHILDGEYVEYKCKNGMWDIGIPIIISGSHIATLYFGQFFYDDDAINIEFFKEQALKFGFDEKDYFEELSKVPILSREKVNHIIEYHKGLIETMAESGLRLIEYKKSEEKLKKSQEYLNSIFSSVNDTIFISDFYGNILDINKTATVMFGYSREEFLHKNIDNIISNNSPYNEMSLYVIIRRLRVEKKLVLELICIDKDNNEFWVEINIRIVNINGRESILGTVRNISERKQAELTVKNQALELDKLRTEFFANISHELRTPLNILLCSNKVLMMNLEKENINRKKIYDNINIQTQNCFRLMRLVNNLIDVTKLDSGFLETNMINCNIVEVVEDIVSSVVEYARTNDLELIFDTDLEEKIVACDLDKMERIMLNLLSNAVKFTDTGGHILVNIADGEEYLTISVEDNGVGIPKDKIDIIFDRFRQVDKSFTRNQEGSGIGLSLVKSLVEMQGGTISVESECGVGTKFIIKFPVKIVDGNNSSENYKLVSNSLNNRVEKVRIEFSDIYAIKQFERS</sequence>
<evidence type="ECO:0000259" key="10">
    <source>
        <dbReference type="PROSITE" id="PS50112"/>
    </source>
</evidence>
<evidence type="ECO:0000256" key="8">
    <source>
        <dbReference type="ARBA" id="ARBA00023012"/>
    </source>
</evidence>
<dbReference type="FunFam" id="3.30.565.10:FF:000037">
    <property type="entry name" value="Hybrid sensor histidine kinase/response regulator"/>
    <property type="match status" value="1"/>
</dbReference>
<dbReference type="eggNOG" id="COG4936">
    <property type="taxonomic scope" value="Bacteria"/>
</dbReference>
<gene>
    <name evidence="12" type="primary">resE7</name>
    <name evidence="12" type="ORF">Cspa_c25160</name>
</gene>
<dbReference type="InterPro" id="IPR005467">
    <property type="entry name" value="His_kinase_dom"/>
</dbReference>
<protein>
    <recommendedName>
        <fullName evidence="2">histidine kinase</fullName>
        <ecNumber evidence="2">2.7.13.3</ecNumber>
    </recommendedName>
</protein>
<dbReference type="SUPFAM" id="SSF55874">
    <property type="entry name" value="ATPase domain of HSP90 chaperone/DNA topoisomerase II/histidine kinase"/>
    <property type="match status" value="1"/>
</dbReference>
<dbReference type="InterPro" id="IPR000014">
    <property type="entry name" value="PAS"/>
</dbReference>
<dbReference type="InterPro" id="IPR018771">
    <property type="entry name" value="PocR_dom"/>
</dbReference>
<dbReference type="Pfam" id="PF00512">
    <property type="entry name" value="HisKA"/>
    <property type="match status" value="1"/>
</dbReference>
<dbReference type="Gene3D" id="1.10.287.130">
    <property type="match status" value="1"/>
</dbReference>
<dbReference type="SUPFAM" id="SSF55785">
    <property type="entry name" value="PYP-like sensor domain (PAS domain)"/>
    <property type="match status" value="1"/>
</dbReference>
<evidence type="ECO:0000259" key="11">
    <source>
        <dbReference type="PROSITE" id="PS50113"/>
    </source>
</evidence>
<evidence type="ECO:0000256" key="6">
    <source>
        <dbReference type="ARBA" id="ARBA00022777"/>
    </source>
</evidence>
<dbReference type="InterPro" id="IPR000700">
    <property type="entry name" value="PAS-assoc_C"/>
</dbReference>
<dbReference type="GO" id="GO:0000155">
    <property type="term" value="F:phosphorelay sensor kinase activity"/>
    <property type="evidence" value="ECO:0007669"/>
    <property type="project" value="InterPro"/>
</dbReference>
<dbReference type="STRING" id="36745.CLSAP_23350"/>
<dbReference type="PANTHER" id="PTHR43047">
    <property type="entry name" value="TWO-COMPONENT HISTIDINE PROTEIN KINASE"/>
    <property type="match status" value="1"/>
</dbReference>
<keyword evidence="7" id="KW-0067">ATP-binding</keyword>
<dbReference type="CDD" id="cd16922">
    <property type="entry name" value="HATPase_EvgS-ArcB-TorS-like"/>
    <property type="match status" value="1"/>
</dbReference>
<dbReference type="KEGG" id="csr:Cspa_c25160"/>
<dbReference type="Pfam" id="PF02518">
    <property type="entry name" value="HATPase_c"/>
    <property type="match status" value="1"/>
</dbReference>
<evidence type="ECO:0000313" key="12">
    <source>
        <dbReference type="EMBL" id="AGF56281.1"/>
    </source>
</evidence>
<dbReference type="OrthoDB" id="9813394at2"/>
<evidence type="ECO:0000256" key="2">
    <source>
        <dbReference type="ARBA" id="ARBA00012438"/>
    </source>
</evidence>
<feature type="domain" description="PAC" evidence="11">
    <location>
        <begin position="252"/>
        <end position="308"/>
    </location>
</feature>
<dbReference type="SMART" id="SM00387">
    <property type="entry name" value="HATPase_c"/>
    <property type="match status" value="1"/>
</dbReference>
<evidence type="ECO:0000313" key="13">
    <source>
        <dbReference type="Proteomes" id="UP000011728"/>
    </source>
</evidence>
<feature type="domain" description="PAS" evidence="10">
    <location>
        <begin position="183"/>
        <end position="229"/>
    </location>
</feature>
<dbReference type="CDD" id="cd00082">
    <property type="entry name" value="HisKA"/>
    <property type="match status" value="1"/>
</dbReference>
<evidence type="ECO:0000259" key="9">
    <source>
        <dbReference type="PROSITE" id="PS50109"/>
    </source>
</evidence>
<dbReference type="InterPro" id="IPR003661">
    <property type="entry name" value="HisK_dim/P_dom"/>
</dbReference>